<feature type="region of interest" description="Disordered" evidence="1">
    <location>
        <begin position="76"/>
        <end position="96"/>
    </location>
</feature>
<dbReference type="EMBL" id="BJCH01000017">
    <property type="protein sequence ID" value="GCL46217.1"/>
    <property type="molecule type" value="Genomic_DNA"/>
</dbReference>
<proteinExistence type="predicted"/>
<evidence type="ECO:0000313" key="3">
    <source>
        <dbReference type="Proteomes" id="UP000438874"/>
    </source>
</evidence>
<protein>
    <submittedName>
        <fullName evidence="2">Uncharacterized protein</fullName>
    </submittedName>
</protein>
<dbReference type="InterPro" id="IPR013424">
    <property type="entry name" value="Ice-binding_C"/>
</dbReference>
<dbReference type="NCBIfam" id="TIGR02595">
    <property type="entry name" value="PEP_CTERM"/>
    <property type="match status" value="1"/>
</dbReference>
<sequence length="240" mass="24337">MSLAKIIKTSIGGGVILISLSIATGVQALTITVPGQSNLWLAGMPNGTTLAGDNAPTHSPVQVGLSLIPGQTLNFSATGAVNNDPPPPPPGATPDGGVLISWGPNYGISQILNAPLNSLLGVFLDDTQPDSTPAPAALNFSSIGLNFSSLAPQVKQVFFIGDGLTGTGTGAVQNFIVPTGATRLFLAPFDSGTFNNSGSFTVTVQAVPEPSTILGLGVLGFGAFCQHNLAKSKKSNKQDN</sequence>
<reference evidence="2 3" key="1">
    <citation type="submission" date="2019-02" db="EMBL/GenBank/DDBJ databases">
        <title>Draft genome sequence of Arthrospira platensis NIES-3787.</title>
        <authorList>
            <person name="Yamaguchi H."/>
            <person name="Suzuki S."/>
            <person name="Kawachi M."/>
        </authorList>
    </citation>
    <scope>NUCLEOTIDE SEQUENCE [LARGE SCALE GENOMIC DNA]</scope>
    <source>
        <strain evidence="2 3">NIES-3787</strain>
    </source>
</reference>
<gene>
    <name evidence="2" type="ORF">NIES3787_19090</name>
</gene>
<dbReference type="InterPro" id="IPR026374">
    <property type="entry name" value="Cyano_PEP"/>
</dbReference>
<dbReference type="Gene3D" id="2.60.120.430">
    <property type="entry name" value="Galactose-binding lectin"/>
    <property type="match status" value="1"/>
</dbReference>
<accession>A0A6H9G6L9</accession>
<organism evidence="2 3">
    <name type="scientific">Microcystis aeruginosa NIES-3787</name>
    <dbReference type="NCBI Taxonomy" id="2517782"/>
    <lineage>
        <taxon>Bacteria</taxon>
        <taxon>Bacillati</taxon>
        <taxon>Cyanobacteriota</taxon>
        <taxon>Cyanophyceae</taxon>
        <taxon>Oscillatoriophycideae</taxon>
        <taxon>Chroococcales</taxon>
        <taxon>Microcystaceae</taxon>
        <taxon>Microcystis</taxon>
    </lineage>
</organism>
<dbReference type="AlphaFoldDB" id="A0A6H9G6L9"/>
<dbReference type="NCBIfam" id="TIGR04155">
    <property type="entry name" value="cyano_PEP"/>
    <property type="match status" value="1"/>
</dbReference>
<evidence type="ECO:0000313" key="2">
    <source>
        <dbReference type="EMBL" id="GCL46217.1"/>
    </source>
</evidence>
<evidence type="ECO:0000256" key="1">
    <source>
        <dbReference type="SAM" id="MobiDB-lite"/>
    </source>
</evidence>
<dbReference type="Proteomes" id="UP000438874">
    <property type="component" value="Unassembled WGS sequence"/>
</dbReference>
<comment type="caution">
    <text evidence="2">The sequence shown here is derived from an EMBL/GenBank/DDBJ whole genome shotgun (WGS) entry which is preliminary data.</text>
</comment>
<name>A0A6H9G6L9_MICAE</name>